<proteinExistence type="predicted"/>
<accession>A0AAF0PSQ8</accession>
<reference evidence="1" key="1">
    <citation type="submission" date="2023-08" db="EMBL/GenBank/DDBJ databases">
        <title>A de novo genome assembly of Solanum verrucosum Schlechtendal, a Mexican diploid species geographically isolated from the other diploid A-genome species in potato relatives.</title>
        <authorList>
            <person name="Hosaka K."/>
        </authorList>
    </citation>
    <scope>NUCLEOTIDE SEQUENCE</scope>
    <source>
        <tissue evidence="1">Young leaves</tissue>
    </source>
</reference>
<gene>
    <name evidence="1" type="ORF">MTR67_002600</name>
</gene>
<dbReference type="AlphaFoldDB" id="A0AAF0PSQ8"/>
<sequence length="70" mass="7937">MNHIYYMSRAIIIMWRLTMKKPTFLSLHALPYYNECYNAHEESKAVTKATAMKGNPFSCGYAAVACAGKK</sequence>
<evidence type="ECO:0000313" key="1">
    <source>
        <dbReference type="EMBL" id="WMV09215.1"/>
    </source>
</evidence>
<organism evidence="1 2">
    <name type="scientific">Solanum verrucosum</name>
    <dbReference type="NCBI Taxonomy" id="315347"/>
    <lineage>
        <taxon>Eukaryota</taxon>
        <taxon>Viridiplantae</taxon>
        <taxon>Streptophyta</taxon>
        <taxon>Embryophyta</taxon>
        <taxon>Tracheophyta</taxon>
        <taxon>Spermatophyta</taxon>
        <taxon>Magnoliopsida</taxon>
        <taxon>eudicotyledons</taxon>
        <taxon>Gunneridae</taxon>
        <taxon>Pentapetalae</taxon>
        <taxon>asterids</taxon>
        <taxon>lamiids</taxon>
        <taxon>Solanales</taxon>
        <taxon>Solanaceae</taxon>
        <taxon>Solanoideae</taxon>
        <taxon>Solaneae</taxon>
        <taxon>Solanum</taxon>
    </lineage>
</organism>
<protein>
    <submittedName>
        <fullName evidence="1">Uncharacterized protein</fullName>
    </submittedName>
</protein>
<name>A0AAF0PSQ8_SOLVR</name>
<dbReference type="EMBL" id="CP133612">
    <property type="protein sequence ID" value="WMV09215.1"/>
    <property type="molecule type" value="Genomic_DNA"/>
</dbReference>
<evidence type="ECO:0000313" key="2">
    <source>
        <dbReference type="Proteomes" id="UP001234989"/>
    </source>
</evidence>
<dbReference type="Proteomes" id="UP001234989">
    <property type="component" value="Chromosome 1"/>
</dbReference>
<keyword evidence="2" id="KW-1185">Reference proteome</keyword>